<dbReference type="PANTHER" id="PTHR14286:SF2">
    <property type="entry name" value="CENTROSOMAL PROTEIN 15 KDA"/>
    <property type="match status" value="1"/>
</dbReference>
<gene>
    <name evidence="3" type="ORF">WMY93_004380</name>
</gene>
<feature type="coiled-coil region" evidence="1">
    <location>
        <begin position="67"/>
        <end position="94"/>
    </location>
</feature>
<feature type="region of interest" description="Disordered" evidence="2">
    <location>
        <begin position="121"/>
        <end position="163"/>
    </location>
</feature>
<dbReference type="Proteomes" id="UP001460270">
    <property type="component" value="Unassembled WGS sequence"/>
</dbReference>
<proteinExistence type="predicted"/>
<evidence type="ECO:0000256" key="1">
    <source>
        <dbReference type="SAM" id="Coils"/>
    </source>
</evidence>
<protein>
    <submittedName>
        <fullName evidence="3">Uncharacterized protein</fullName>
    </submittedName>
</protein>
<organism evidence="3 4">
    <name type="scientific">Mugilogobius chulae</name>
    <name type="common">yellowstripe goby</name>
    <dbReference type="NCBI Taxonomy" id="88201"/>
    <lineage>
        <taxon>Eukaryota</taxon>
        <taxon>Metazoa</taxon>
        <taxon>Chordata</taxon>
        <taxon>Craniata</taxon>
        <taxon>Vertebrata</taxon>
        <taxon>Euteleostomi</taxon>
        <taxon>Actinopterygii</taxon>
        <taxon>Neopterygii</taxon>
        <taxon>Teleostei</taxon>
        <taxon>Neoteleostei</taxon>
        <taxon>Acanthomorphata</taxon>
        <taxon>Gobiaria</taxon>
        <taxon>Gobiiformes</taxon>
        <taxon>Gobioidei</taxon>
        <taxon>Gobiidae</taxon>
        <taxon>Gobionellinae</taxon>
        <taxon>Mugilogobius</taxon>
    </lineage>
</organism>
<reference evidence="4" key="1">
    <citation type="submission" date="2024-04" db="EMBL/GenBank/DDBJ databases">
        <title>Salinicola lusitanus LLJ914,a marine bacterium isolated from the Okinawa Trough.</title>
        <authorList>
            <person name="Li J."/>
        </authorList>
    </citation>
    <scope>NUCLEOTIDE SEQUENCE [LARGE SCALE GENOMIC DNA]</scope>
</reference>
<sequence length="163" mass="18858">MPSFCAIDASTSRRWFSGNEDNFLPLEQMELTSKYEQILERRGALLEQMEQRRLQLKDHRSLRREKSEAARSRNRTLLQDLENLEQRLREAQLPSTELQKLEQTYWASVEESLPAWEQVLLGEGPHGTDVQSDAVGPKAKSRRSKGLPPRPAPVRHTNSPKRK</sequence>
<comment type="caution">
    <text evidence="3">The sequence shown here is derived from an EMBL/GenBank/DDBJ whole genome shotgun (WGS) entry which is preliminary data.</text>
</comment>
<dbReference type="Pfam" id="PF15134">
    <property type="entry name" value="CEP15-like"/>
    <property type="match status" value="1"/>
</dbReference>
<dbReference type="EMBL" id="JBBPFD010000003">
    <property type="protein sequence ID" value="KAK7933484.1"/>
    <property type="molecule type" value="Genomic_DNA"/>
</dbReference>
<keyword evidence="1" id="KW-0175">Coiled coil</keyword>
<dbReference type="AlphaFoldDB" id="A0AAW0PWT9"/>
<evidence type="ECO:0000313" key="4">
    <source>
        <dbReference type="Proteomes" id="UP001460270"/>
    </source>
</evidence>
<name>A0AAW0PWT9_9GOBI</name>
<dbReference type="PANTHER" id="PTHR14286">
    <property type="entry name" value="GENE, 49355-RELATED"/>
    <property type="match status" value="1"/>
</dbReference>
<evidence type="ECO:0000313" key="3">
    <source>
        <dbReference type="EMBL" id="KAK7933484.1"/>
    </source>
</evidence>
<dbReference type="InterPro" id="IPR028006">
    <property type="entry name" value="CEP15-like"/>
</dbReference>
<keyword evidence="4" id="KW-1185">Reference proteome</keyword>
<evidence type="ECO:0000256" key="2">
    <source>
        <dbReference type="SAM" id="MobiDB-lite"/>
    </source>
</evidence>
<accession>A0AAW0PWT9</accession>